<keyword evidence="5" id="KW-1185">Reference proteome</keyword>
<reference evidence="4 5" key="1">
    <citation type="submission" date="2019-12" db="EMBL/GenBank/DDBJ databases">
        <title>Nitratireductor arenosus sp. nov., Isolated from sea sand, Jeju island, South Korea.</title>
        <authorList>
            <person name="Kim W."/>
        </authorList>
    </citation>
    <scope>NUCLEOTIDE SEQUENCE [LARGE SCALE GENOMIC DNA]</scope>
    <source>
        <strain evidence="4 5">CAU 1489</strain>
    </source>
</reference>
<dbReference type="SUPFAM" id="SSF54637">
    <property type="entry name" value="Thioesterase/thiol ester dehydrase-isomerase"/>
    <property type="match status" value="1"/>
</dbReference>
<evidence type="ECO:0000313" key="4">
    <source>
        <dbReference type="EMBL" id="MVA98499.1"/>
    </source>
</evidence>
<dbReference type="PANTHER" id="PTHR21660:SF1">
    <property type="entry name" value="ACYL-COENZYME A THIOESTERASE 13"/>
    <property type="match status" value="1"/>
</dbReference>
<dbReference type="InterPro" id="IPR029069">
    <property type="entry name" value="HotDog_dom_sf"/>
</dbReference>
<name>A0A844QLJ0_9HYPH</name>
<feature type="domain" description="Thioesterase" evidence="3">
    <location>
        <begin position="49"/>
        <end position="125"/>
    </location>
</feature>
<dbReference type="CDD" id="cd03443">
    <property type="entry name" value="PaaI_thioesterase"/>
    <property type="match status" value="1"/>
</dbReference>
<dbReference type="AlphaFoldDB" id="A0A844QLJ0"/>
<dbReference type="InterPro" id="IPR006683">
    <property type="entry name" value="Thioestr_dom"/>
</dbReference>
<dbReference type="RefSeq" id="WP_156713426.1">
    <property type="nucleotide sequence ID" value="NZ_WPHG01000003.1"/>
</dbReference>
<evidence type="ECO:0000256" key="1">
    <source>
        <dbReference type="ARBA" id="ARBA00008324"/>
    </source>
</evidence>
<dbReference type="Proteomes" id="UP000463224">
    <property type="component" value="Unassembled WGS sequence"/>
</dbReference>
<keyword evidence="2" id="KW-0378">Hydrolase</keyword>
<comment type="caution">
    <text evidence="4">The sequence shown here is derived from an EMBL/GenBank/DDBJ whole genome shotgun (WGS) entry which is preliminary data.</text>
</comment>
<dbReference type="GO" id="GO:0047617">
    <property type="term" value="F:fatty acyl-CoA hydrolase activity"/>
    <property type="evidence" value="ECO:0007669"/>
    <property type="project" value="InterPro"/>
</dbReference>
<sequence length="149" mass="15863">MGAAIVPGFSADQAPATARWLGMDVVSWDREAATLRVSFDPPRDVINFGGVIQGGFLVAMMDDAMGFNAFISMDMKNAQASIDIHTHFFRPVAYGRTEVEARIVRAGRNVAFVEAELFDKDGILAARAVSSTKLTPIGGGKSQPEAASA</sequence>
<dbReference type="InterPro" id="IPR003736">
    <property type="entry name" value="PAAI_dom"/>
</dbReference>
<dbReference type="NCBIfam" id="TIGR00369">
    <property type="entry name" value="unchar_dom_1"/>
    <property type="match status" value="1"/>
</dbReference>
<comment type="similarity">
    <text evidence="1">Belongs to the thioesterase PaaI family.</text>
</comment>
<accession>A0A844QLJ0</accession>
<dbReference type="PANTHER" id="PTHR21660">
    <property type="entry name" value="THIOESTERASE SUPERFAMILY MEMBER-RELATED"/>
    <property type="match status" value="1"/>
</dbReference>
<dbReference type="InterPro" id="IPR039298">
    <property type="entry name" value="ACOT13"/>
</dbReference>
<dbReference type="Gene3D" id="3.10.129.10">
    <property type="entry name" value="Hotdog Thioesterase"/>
    <property type="match status" value="1"/>
</dbReference>
<protein>
    <submittedName>
        <fullName evidence="4">Hotdog fold thioesterase</fullName>
    </submittedName>
</protein>
<evidence type="ECO:0000256" key="2">
    <source>
        <dbReference type="ARBA" id="ARBA00022801"/>
    </source>
</evidence>
<dbReference type="EMBL" id="WPHG01000003">
    <property type="protein sequence ID" value="MVA98499.1"/>
    <property type="molecule type" value="Genomic_DNA"/>
</dbReference>
<evidence type="ECO:0000313" key="5">
    <source>
        <dbReference type="Proteomes" id="UP000463224"/>
    </source>
</evidence>
<dbReference type="Pfam" id="PF03061">
    <property type="entry name" value="4HBT"/>
    <property type="match status" value="1"/>
</dbReference>
<organism evidence="4 5">
    <name type="scientific">Nitratireductor arenosus</name>
    <dbReference type="NCBI Taxonomy" id="2682096"/>
    <lineage>
        <taxon>Bacteria</taxon>
        <taxon>Pseudomonadati</taxon>
        <taxon>Pseudomonadota</taxon>
        <taxon>Alphaproteobacteria</taxon>
        <taxon>Hyphomicrobiales</taxon>
        <taxon>Phyllobacteriaceae</taxon>
        <taxon>Nitratireductor</taxon>
    </lineage>
</organism>
<gene>
    <name evidence="4" type="ORF">GN330_14720</name>
</gene>
<proteinExistence type="inferred from homology"/>
<evidence type="ECO:0000259" key="3">
    <source>
        <dbReference type="Pfam" id="PF03061"/>
    </source>
</evidence>